<evidence type="ECO:0000313" key="4">
    <source>
        <dbReference type="Proteomes" id="UP000298050"/>
    </source>
</evidence>
<reference evidence="3 4" key="1">
    <citation type="submission" date="2019-04" db="EMBL/GenBank/DDBJ databases">
        <title>Taxonomy of novel Haliea sp. from mangrove soil of West Coast of India.</title>
        <authorList>
            <person name="Verma A."/>
            <person name="Kumar P."/>
            <person name="Krishnamurthi S."/>
        </authorList>
    </citation>
    <scope>NUCLEOTIDE SEQUENCE [LARGE SCALE GENOMIC DNA]</scope>
    <source>
        <strain evidence="3 4">SAOS-164</strain>
    </source>
</reference>
<gene>
    <name evidence="3" type="ORF">E4634_04420</name>
</gene>
<dbReference type="GO" id="GO:0003677">
    <property type="term" value="F:DNA binding"/>
    <property type="evidence" value="ECO:0007669"/>
    <property type="project" value="InterPro"/>
</dbReference>
<evidence type="ECO:0000259" key="2">
    <source>
        <dbReference type="PROSITE" id="PS50943"/>
    </source>
</evidence>
<protein>
    <submittedName>
        <fullName evidence="3">XRE family transcriptional regulator</fullName>
    </submittedName>
</protein>
<feature type="domain" description="HTH cro/C1-type" evidence="2">
    <location>
        <begin position="28"/>
        <end position="81"/>
    </location>
</feature>
<dbReference type="SMART" id="SM00530">
    <property type="entry name" value="HTH_XRE"/>
    <property type="match status" value="1"/>
</dbReference>
<dbReference type="SUPFAM" id="SSF47413">
    <property type="entry name" value="lambda repressor-like DNA-binding domains"/>
    <property type="match status" value="1"/>
</dbReference>
<name>A0A4Z0M778_9GAMM</name>
<dbReference type="Gene3D" id="1.10.260.40">
    <property type="entry name" value="lambda repressor-like DNA-binding domains"/>
    <property type="match status" value="1"/>
</dbReference>
<comment type="caution">
    <text evidence="3">The sequence shown here is derived from an EMBL/GenBank/DDBJ whole genome shotgun (WGS) entry which is preliminary data.</text>
</comment>
<proteinExistence type="predicted"/>
<dbReference type="EMBL" id="SRLE01000004">
    <property type="protein sequence ID" value="TGD75247.1"/>
    <property type="molecule type" value="Genomic_DNA"/>
</dbReference>
<accession>A0A4Z0M778</accession>
<dbReference type="Proteomes" id="UP000298050">
    <property type="component" value="Unassembled WGS sequence"/>
</dbReference>
<organism evidence="3 4">
    <name type="scientific">Mangrovimicrobium sediminis</name>
    <dbReference type="NCBI Taxonomy" id="2562682"/>
    <lineage>
        <taxon>Bacteria</taxon>
        <taxon>Pseudomonadati</taxon>
        <taxon>Pseudomonadota</taxon>
        <taxon>Gammaproteobacteria</taxon>
        <taxon>Cellvibrionales</taxon>
        <taxon>Halieaceae</taxon>
        <taxon>Mangrovimicrobium</taxon>
    </lineage>
</organism>
<sequence length="83" mass="9747">MVPPRDRKDSRVLPLRVQQFLFEGMPILKAWRMHLRLTEREVAQRMGISQYAYRELEQAPELRPNTRTRAADALGISDSQLIK</sequence>
<dbReference type="InterPro" id="IPR001387">
    <property type="entry name" value="Cro/C1-type_HTH"/>
</dbReference>
<dbReference type="CDD" id="cd00093">
    <property type="entry name" value="HTH_XRE"/>
    <property type="match status" value="1"/>
</dbReference>
<dbReference type="AlphaFoldDB" id="A0A4Z0M778"/>
<keyword evidence="4" id="KW-1185">Reference proteome</keyword>
<dbReference type="PROSITE" id="PS50943">
    <property type="entry name" value="HTH_CROC1"/>
    <property type="match status" value="1"/>
</dbReference>
<dbReference type="InterPro" id="IPR010982">
    <property type="entry name" value="Lambda_DNA-bd_dom_sf"/>
</dbReference>
<evidence type="ECO:0000313" key="3">
    <source>
        <dbReference type="EMBL" id="TGD75247.1"/>
    </source>
</evidence>
<feature type="region of interest" description="Disordered" evidence="1">
    <location>
        <begin position="63"/>
        <end position="83"/>
    </location>
</feature>
<dbReference type="OrthoDB" id="5679339at2"/>
<evidence type="ECO:0000256" key="1">
    <source>
        <dbReference type="SAM" id="MobiDB-lite"/>
    </source>
</evidence>